<evidence type="ECO:0000313" key="3">
    <source>
        <dbReference type="EMBL" id="MBD2293699.1"/>
    </source>
</evidence>
<feature type="domain" description="PPM-type phosphatase" evidence="2">
    <location>
        <begin position="256"/>
        <end position="530"/>
    </location>
</feature>
<keyword evidence="1" id="KW-1133">Transmembrane helix</keyword>
<reference evidence="4" key="1">
    <citation type="journal article" date="2020" name="ISME J.">
        <title>Comparative genomics reveals insights into cyanobacterial evolution and habitat adaptation.</title>
        <authorList>
            <person name="Chen M.Y."/>
            <person name="Teng W.K."/>
            <person name="Zhao L."/>
            <person name="Hu C.X."/>
            <person name="Zhou Y.K."/>
            <person name="Han B.P."/>
            <person name="Song L.R."/>
            <person name="Shu W.S."/>
        </authorList>
    </citation>
    <scope>NUCLEOTIDE SEQUENCE [LARGE SCALE GENOMIC DNA]</scope>
    <source>
        <strain evidence="4">FACHB-251</strain>
    </source>
</reference>
<evidence type="ECO:0000259" key="2">
    <source>
        <dbReference type="PROSITE" id="PS51746"/>
    </source>
</evidence>
<gene>
    <name evidence="3" type="ORF">H6G06_09400</name>
</gene>
<dbReference type="SMART" id="SM00331">
    <property type="entry name" value="PP2C_SIG"/>
    <property type="match status" value="1"/>
</dbReference>
<dbReference type="Gene3D" id="3.60.40.10">
    <property type="entry name" value="PPM-type phosphatase domain"/>
    <property type="match status" value="1"/>
</dbReference>
<dbReference type="Proteomes" id="UP000662185">
    <property type="component" value="Unassembled WGS sequence"/>
</dbReference>
<proteinExistence type="predicted"/>
<keyword evidence="1" id="KW-0812">Transmembrane</keyword>
<comment type="caution">
    <text evidence="3">The sequence shown here is derived from an EMBL/GenBank/DDBJ whole genome shotgun (WGS) entry which is preliminary data.</text>
</comment>
<dbReference type="Pfam" id="PF13672">
    <property type="entry name" value="PP2C_2"/>
    <property type="match status" value="1"/>
</dbReference>
<dbReference type="SUPFAM" id="SSF81606">
    <property type="entry name" value="PP2C-like"/>
    <property type="match status" value="1"/>
</dbReference>
<dbReference type="EMBL" id="JACJQU010000004">
    <property type="protein sequence ID" value="MBD2293699.1"/>
    <property type="molecule type" value="Genomic_DNA"/>
</dbReference>
<feature type="transmembrane region" description="Helical" evidence="1">
    <location>
        <begin position="607"/>
        <end position="630"/>
    </location>
</feature>
<keyword evidence="1" id="KW-0472">Membrane</keyword>
<sequence>MISKERIIHCPNPDCDQPINNIGDRLCQTCQTPILYRYLWATGTVAATIPPETKIADRYEVITQQICLDTQPGLPPDMVSELPPAVIPYLKLYPERLHIPQPYGFTSSLNADTNDILLLENAPIDGKGNLYPRITEVWEQAKAVRQLYWLWQILQLWKPLSELGVAASLVSPDNLLIQGWCVKLLELHQTTEKLTLQDLGESWQSWVLVAKAEIAEGLSCIIQQMCQGDQDLATITNQLNQLLLASAAEMPLMLKVAGFTDTGPVMRHNEDTCYPSNSSDLDNYLNQHLSIVCDGIGGHEGGEVASQLAVQSLKLQIRAWLQDVAEQTEIVPPDLLQQQLEASLRVVNNMIWSRNDEQQRQGRERMATTLVMAIQLPQRIVTNTGWESENAHELYLANVGDSRAYWITPHYCQLLTIDDDMATREVCFGQSLYRQANTTPNAHALTQALGTKEAESLQFSIKRFILEEDGILLLCSDGLSDHDWVEKSWQDYAIPLLTGKLAVEDAARNWVKLANEKNGQDNTSVVLTVCHISQAYLVPVKAAPLVLELEPIQPEDELAITAPEAETSELQAATVDSLADSSLALLDLDQAEESAPTVVKEANRGKLVVILGGFLALLVGGTSLGLFAWWQLQPQSFGQVCRQLPQQLQQFCPKRE</sequence>
<dbReference type="CDD" id="cd00143">
    <property type="entry name" value="PP2Cc"/>
    <property type="match status" value="1"/>
</dbReference>
<organism evidence="3 4">
    <name type="scientific">Anabaena sphaerica FACHB-251</name>
    <dbReference type="NCBI Taxonomy" id="2692883"/>
    <lineage>
        <taxon>Bacteria</taxon>
        <taxon>Bacillati</taxon>
        <taxon>Cyanobacteriota</taxon>
        <taxon>Cyanophyceae</taxon>
        <taxon>Nostocales</taxon>
        <taxon>Nostocaceae</taxon>
        <taxon>Anabaena</taxon>
    </lineage>
</organism>
<dbReference type="InterPro" id="IPR036457">
    <property type="entry name" value="PPM-type-like_dom_sf"/>
</dbReference>
<dbReference type="SMART" id="SM00332">
    <property type="entry name" value="PP2Cc"/>
    <property type="match status" value="1"/>
</dbReference>
<dbReference type="RefSeq" id="WP_190559377.1">
    <property type="nucleotide sequence ID" value="NZ_JACJQU010000004.1"/>
</dbReference>
<name>A0A926WH63_9NOST</name>
<evidence type="ECO:0000313" key="4">
    <source>
        <dbReference type="Proteomes" id="UP000662185"/>
    </source>
</evidence>
<evidence type="ECO:0000256" key="1">
    <source>
        <dbReference type="SAM" id="Phobius"/>
    </source>
</evidence>
<dbReference type="AlphaFoldDB" id="A0A926WH63"/>
<protein>
    <submittedName>
        <fullName evidence="3">Protein phosphatase 2C domain-containing protein</fullName>
    </submittedName>
</protein>
<dbReference type="InterPro" id="IPR001932">
    <property type="entry name" value="PPM-type_phosphatase-like_dom"/>
</dbReference>
<keyword evidence="4" id="KW-1185">Reference proteome</keyword>
<dbReference type="PROSITE" id="PS51746">
    <property type="entry name" value="PPM_2"/>
    <property type="match status" value="1"/>
</dbReference>
<accession>A0A926WH63</accession>